<protein>
    <recommendedName>
        <fullName evidence="1">Transposase IS200-like domain-containing protein</fullName>
    </recommendedName>
</protein>
<evidence type="ECO:0000313" key="3">
    <source>
        <dbReference type="Proteomes" id="UP000179005"/>
    </source>
</evidence>
<dbReference type="Gene3D" id="3.30.70.1290">
    <property type="entry name" value="Transposase IS200-like"/>
    <property type="match status" value="1"/>
</dbReference>
<dbReference type="GO" id="GO:0006313">
    <property type="term" value="P:DNA transposition"/>
    <property type="evidence" value="ECO:0007669"/>
    <property type="project" value="InterPro"/>
</dbReference>
<dbReference type="Proteomes" id="UP000179005">
    <property type="component" value="Unassembled WGS sequence"/>
</dbReference>
<reference evidence="2 3" key="1">
    <citation type="journal article" date="2016" name="Nat. Commun.">
        <title>Thousands of microbial genomes shed light on interconnected biogeochemical processes in an aquifer system.</title>
        <authorList>
            <person name="Anantharaman K."/>
            <person name="Brown C.T."/>
            <person name="Hug L.A."/>
            <person name="Sharon I."/>
            <person name="Castelle C.J."/>
            <person name="Probst A.J."/>
            <person name="Thomas B.C."/>
            <person name="Singh A."/>
            <person name="Wilkins M.J."/>
            <person name="Karaoz U."/>
            <person name="Brodie E.L."/>
            <person name="Williams K.H."/>
            <person name="Hubbard S.S."/>
            <person name="Banfield J.F."/>
        </authorList>
    </citation>
    <scope>NUCLEOTIDE SEQUENCE [LARGE SCALE GENOMIC DNA]</scope>
</reference>
<dbReference type="SUPFAM" id="SSF143422">
    <property type="entry name" value="Transposase IS200-like"/>
    <property type="match status" value="1"/>
</dbReference>
<evidence type="ECO:0000259" key="1">
    <source>
        <dbReference type="SMART" id="SM01321"/>
    </source>
</evidence>
<proteinExistence type="predicted"/>
<dbReference type="EMBL" id="MEVC01000005">
    <property type="protein sequence ID" value="OGC56006.1"/>
    <property type="molecule type" value="Genomic_DNA"/>
</dbReference>
<evidence type="ECO:0000313" key="2">
    <source>
        <dbReference type="EMBL" id="OGC56006.1"/>
    </source>
</evidence>
<dbReference type="InterPro" id="IPR002686">
    <property type="entry name" value="Transposase_17"/>
</dbReference>
<dbReference type="STRING" id="1802619.A2797_01405"/>
<dbReference type="Pfam" id="PF01797">
    <property type="entry name" value="Y1_Tnp"/>
    <property type="match status" value="1"/>
</dbReference>
<dbReference type="AlphaFoldDB" id="A0A1F4VFG5"/>
<dbReference type="PANTHER" id="PTHR34322:SF2">
    <property type="entry name" value="TRANSPOSASE IS200-LIKE DOMAIN-CONTAINING PROTEIN"/>
    <property type="match status" value="1"/>
</dbReference>
<gene>
    <name evidence="2" type="ORF">A2797_01405</name>
</gene>
<feature type="domain" description="Transposase IS200-like" evidence="1">
    <location>
        <begin position="11"/>
        <end position="148"/>
    </location>
</feature>
<sequence>MPARNTIKIYAADCYYHVYNRGVEKREIFLDEQDYSMFLHLLKLYLSPKELEEPLTRRDLVRARLAQSVGDEVKLVAFCLMPNHFHLLLKQSTKTGMIKLMRKLSTTYAMYFNDRYNRVGTLFQGPYKAIAIDTEPYLLHLSRYIHLNPIELTRRDLVSYDYSSYPYYLGRKSADWLDPTPILAYFESNKNPLLKNNSYREFVEDLSVDTADLLGNLALEEE</sequence>
<dbReference type="GO" id="GO:0004803">
    <property type="term" value="F:transposase activity"/>
    <property type="evidence" value="ECO:0007669"/>
    <property type="project" value="InterPro"/>
</dbReference>
<dbReference type="SMART" id="SM01321">
    <property type="entry name" value="Y1_Tnp"/>
    <property type="match status" value="1"/>
</dbReference>
<name>A0A1F4VFG5_UNCKA</name>
<dbReference type="PANTHER" id="PTHR34322">
    <property type="entry name" value="TRANSPOSASE, Y1_TNP DOMAIN-CONTAINING"/>
    <property type="match status" value="1"/>
</dbReference>
<comment type="caution">
    <text evidence="2">The sequence shown here is derived from an EMBL/GenBank/DDBJ whole genome shotgun (WGS) entry which is preliminary data.</text>
</comment>
<dbReference type="GO" id="GO:0003677">
    <property type="term" value="F:DNA binding"/>
    <property type="evidence" value="ECO:0007669"/>
    <property type="project" value="InterPro"/>
</dbReference>
<dbReference type="InterPro" id="IPR036515">
    <property type="entry name" value="Transposase_17_sf"/>
</dbReference>
<organism evidence="2 3">
    <name type="scientific">candidate division WWE3 bacterium RIFCSPHIGHO2_01_FULL_48_15</name>
    <dbReference type="NCBI Taxonomy" id="1802619"/>
    <lineage>
        <taxon>Bacteria</taxon>
        <taxon>Katanobacteria</taxon>
    </lineage>
</organism>
<accession>A0A1F4VFG5</accession>